<dbReference type="Gene3D" id="1.10.287.130">
    <property type="match status" value="1"/>
</dbReference>
<dbReference type="InterPro" id="IPR050736">
    <property type="entry name" value="Sensor_HK_Regulatory"/>
</dbReference>
<dbReference type="InterPro" id="IPR036097">
    <property type="entry name" value="HisK_dim/P_sf"/>
</dbReference>
<evidence type="ECO:0000256" key="2">
    <source>
        <dbReference type="ARBA" id="ARBA00012438"/>
    </source>
</evidence>
<keyword evidence="7" id="KW-0067">ATP-binding</keyword>
<dbReference type="Pfam" id="PF02518">
    <property type="entry name" value="HATPase_c"/>
    <property type="match status" value="1"/>
</dbReference>
<dbReference type="PANTHER" id="PTHR43711:SF26">
    <property type="entry name" value="SENSOR HISTIDINE KINASE RCSC"/>
    <property type="match status" value="1"/>
</dbReference>
<evidence type="ECO:0000256" key="7">
    <source>
        <dbReference type="ARBA" id="ARBA00022840"/>
    </source>
</evidence>
<sequence>MKKFKVFIFLLIFISNSFVLKTNSIFALSTEENVLNILFISSFDPSFISIEDQFNGIKKGLTADSNVIIQYMNSKTFDSIENEEKFYNLLKYSLENYTEIDAVIAGDDDATEFCIKYRDDLFKDIPISFLGVQDFEILNRALECDFFSGVYEVESIKDNIELIKTFHPNVDTITFIDTYGISTYEEILKDYPDINFKWILTKDKTLSEVLFTLSNLSDNNAIIQLYINKFKDLDNFDKNSLNKLIAANCASTPIYSTLNYDVGYGSIGGKVINHFIQGKKAGSIALNLLNGYDAKDLLIDDDTANEYYFDYKALKKFNINISNLPKDSVILNHPINIIKEYKNIFIASLILLLALLSMICALILYIIYKKQYEKAIINAMHKAEEANKIKTHFISNISHELKTPINVIMSAIQLINYNNIEYNSYSNNTLTIIDNNCKRLLRLINNLIDVQKHELDDTKLNLSSVNIVNLIEELVGSVIPYANSKNLNLIFDTNKEDIILKLDSDKIERIILNLLSNAIKFSKPYGEIRINLIFKDYLYISVEDDGIGIAKEDLNRIFDKFTQLDTSFSRKNEGSGIGLSIVKSFVLLHNGKISVKSELNKGTSFLIKLPLTETSNIETEYTSYDNLSENVKIELSDIYI</sequence>
<evidence type="ECO:0000256" key="6">
    <source>
        <dbReference type="ARBA" id="ARBA00022777"/>
    </source>
</evidence>
<dbReference type="Proteomes" id="UP000662088">
    <property type="component" value="Unassembled WGS sequence"/>
</dbReference>
<dbReference type="InterPro" id="IPR004358">
    <property type="entry name" value="Sig_transdc_His_kin-like_C"/>
</dbReference>
<dbReference type="CDD" id="cd16922">
    <property type="entry name" value="HATPase_EvgS-ArcB-TorS-like"/>
    <property type="match status" value="1"/>
</dbReference>
<dbReference type="PRINTS" id="PR00344">
    <property type="entry name" value="BCTRLSENSOR"/>
</dbReference>
<dbReference type="Gene3D" id="3.30.565.10">
    <property type="entry name" value="Histidine kinase-like ATPase, C-terminal domain"/>
    <property type="match status" value="1"/>
</dbReference>
<dbReference type="PROSITE" id="PS50109">
    <property type="entry name" value="HIS_KIN"/>
    <property type="match status" value="1"/>
</dbReference>
<evidence type="ECO:0000256" key="5">
    <source>
        <dbReference type="ARBA" id="ARBA00022741"/>
    </source>
</evidence>
<keyword evidence="12" id="KW-1185">Reference proteome</keyword>
<dbReference type="SMART" id="SM00388">
    <property type="entry name" value="HisKA"/>
    <property type="match status" value="1"/>
</dbReference>
<evidence type="ECO:0000256" key="9">
    <source>
        <dbReference type="SAM" id="Phobius"/>
    </source>
</evidence>
<evidence type="ECO:0000256" key="4">
    <source>
        <dbReference type="ARBA" id="ARBA00022679"/>
    </source>
</evidence>
<keyword evidence="4" id="KW-0808">Transferase</keyword>
<evidence type="ECO:0000313" key="11">
    <source>
        <dbReference type="EMBL" id="MBC5639115.1"/>
    </source>
</evidence>
<dbReference type="CDD" id="cd00082">
    <property type="entry name" value="HisKA"/>
    <property type="match status" value="1"/>
</dbReference>
<dbReference type="SUPFAM" id="SSF47384">
    <property type="entry name" value="Homodimeric domain of signal transducing histidine kinase"/>
    <property type="match status" value="1"/>
</dbReference>
<keyword evidence="8" id="KW-0902">Two-component regulatory system</keyword>
<dbReference type="Pfam" id="PF04392">
    <property type="entry name" value="ABC_sub_bind"/>
    <property type="match status" value="1"/>
</dbReference>
<keyword evidence="9" id="KW-0812">Transmembrane</keyword>
<evidence type="ECO:0000256" key="8">
    <source>
        <dbReference type="ARBA" id="ARBA00023012"/>
    </source>
</evidence>
<dbReference type="SMART" id="SM00387">
    <property type="entry name" value="HATPase_c"/>
    <property type="match status" value="1"/>
</dbReference>
<feature type="transmembrane region" description="Helical" evidence="9">
    <location>
        <begin position="344"/>
        <end position="368"/>
    </location>
</feature>
<dbReference type="FunFam" id="3.30.565.10:FF:000037">
    <property type="entry name" value="Hybrid sensor histidine kinase/response regulator"/>
    <property type="match status" value="1"/>
</dbReference>
<dbReference type="InterPro" id="IPR003661">
    <property type="entry name" value="HisK_dim/P_dom"/>
</dbReference>
<evidence type="ECO:0000256" key="1">
    <source>
        <dbReference type="ARBA" id="ARBA00000085"/>
    </source>
</evidence>
<dbReference type="EC" id="2.7.13.3" evidence="2"/>
<dbReference type="Pfam" id="PF00512">
    <property type="entry name" value="HisKA"/>
    <property type="match status" value="1"/>
</dbReference>
<dbReference type="InterPro" id="IPR007487">
    <property type="entry name" value="ABC_transpt-TYRBP-like"/>
</dbReference>
<reference evidence="11" key="1">
    <citation type="submission" date="2020-08" db="EMBL/GenBank/DDBJ databases">
        <title>Genome public.</title>
        <authorList>
            <person name="Liu C."/>
            <person name="Sun Q."/>
        </authorList>
    </citation>
    <scope>NUCLEOTIDE SEQUENCE</scope>
    <source>
        <strain evidence="11">NSJ-42</strain>
    </source>
</reference>
<protein>
    <recommendedName>
        <fullName evidence="2">histidine kinase</fullName>
        <ecNumber evidence="2">2.7.13.3</ecNumber>
    </recommendedName>
</protein>
<dbReference type="GO" id="GO:0005524">
    <property type="term" value="F:ATP binding"/>
    <property type="evidence" value="ECO:0007669"/>
    <property type="project" value="UniProtKB-KW"/>
</dbReference>
<dbReference type="GO" id="GO:0000155">
    <property type="term" value="F:phosphorelay sensor kinase activity"/>
    <property type="evidence" value="ECO:0007669"/>
    <property type="project" value="InterPro"/>
</dbReference>
<name>A0A8I0DMH6_9CLOT</name>
<dbReference type="PANTHER" id="PTHR43711">
    <property type="entry name" value="TWO-COMPONENT HISTIDINE KINASE"/>
    <property type="match status" value="1"/>
</dbReference>
<feature type="domain" description="Histidine kinase" evidence="10">
    <location>
        <begin position="396"/>
        <end position="613"/>
    </location>
</feature>
<evidence type="ECO:0000313" key="12">
    <source>
        <dbReference type="Proteomes" id="UP000662088"/>
    </source>
</evidence>
<gene>
    <name evidence="11" type="ORF">H8R92_01445</name>
</gene>
<comment type="catalytic activity">
    <reaction evidence="1">
        <text>ATP + protein L-histidine = ADP + protein N-phospho-L-histidine.</text>
        <dbReference type="EC" id="2.7.13.3"/>
    </reaction>
</comment>
<keyword evidence="5" id="KW-0547">Nucleotide-binding</keyword>
<dbReference type="SUPFAM" id="SSF55874">
    <property type="entry name" value="ATPase domain of HSP90 chaperone/DNA topoisomerase II/histidine kinase"/>
    <property type="match status" value="1"/>
</dbReference>
<dbReference type="EMBL" id="JACOOQ010000001">
    <property type="protein sequence ID" value="MBC5639115.1"/>
    <property type="molecule type" value="Genomic_DNA"/>
</dbReference>
<evidence type="ECO:0000259" key="10">
    <source>
        <dbReference type="PROSITE" id="PS50109"/>
    </source>
</evidence>
<keyword evidence="6 11" id="KW-0418">Kinase</keyword>
<comment type="caution">
    <text evidence="11">The sequence shown here is derived from an EMBL/GenBank/DDBJ whole genome shotgun (WGS) entry which is preliminary data.</text>
</comment>
<organism evidence="11 12">
    <name type="scientific">Clostridium lentum</name>
    <dbReference type="NCBI Taxonomy" id="2763037"/>
    <lineage>
        <taxon>Bacteria</taxon>
        <taxon>Bacillati</taxon>
        <taxon>Bacillota</taxon>
        <taxon>Clostridia</taxon>
        <taxon>Eubacteriales</taxon>
        <taxon>Clostridiaceae</taxon>
        <taxon>Clostridium</taxon>
    </lineage>
</organism>
<dbReference type="InterPro" id="IPR036890">
    <property type="entry name" value="HATPase_C_sf"/>
</dbReference>
<dbReference type="RefSeq" id="WP_186834495.1">
    <property type="nucleotide sequence ID" value="NZ_JACOOQ010000001.1"/>
</dbReference>
<accession>A0A8I0DMH6</accession>
<keyword evidence="9" id="KW-1133">Transmembrane helix</keyword>
<proteinExistence type="predicted"/>
<dbReference type="Gene3D" id="3.40.50.2300">
    <property type="match status" value="2"/>
</dbReference>
<keyword evidence="3" id="KW-0597">Phosphoprotein</keyword>
<dbReference type="InterPro" id="IPR003594">
    <property type="entry name" value="HATPase_dom"/>
</dbReference>
<dbReference type="AlphaFoldDB" id="A0A8I0DMH6"/>
<keyword evidence="9" id="KW-0472">Membrane</keyword>
<evidence type="ECO:0000256" key="3">
    <source>
        <dbReference type="ARBA" id="ARBA00022553"/>
    </source>
</evidence>
<dbReference type="InterPro" id="IPR005467">
    <property type="entry name" value="His_kinase_dom"/>
</dbReference>